<dbReference type="AlphaFoldDB" id="A0A8K1C9Q9"/>
<dbReference type="PANTHER" id="PTHR33266">
    <property type="entry name" value="CHROMOSOME 15, WHOLE GENOME SHOTGUN SEQUENCE"/>
    <property type="match status" value="1"/>
</dbReference>
<protein>
    <submittedName>
        <fullName evidence="1">Uncharacterized protein</fullName>
    </submittedName>
</protein>
<dbReference type="PANTHER" id="PTHR33266:SF1">
    <property type="entry name" value="F-BOX DOMAIN-CONTAINING PROTEIN"/>
    <property type="match status" value="1"/>
</dbReference>
<comment type="caution">
    <text evidence="1">The sequence shown here is derived from an EMBL/GenBank/DDBJ whole genome shotgun (WGS) entry which is preliminary data.</text>
</comment>
<keyword evidence="2" id="KW-1185">Reference proteome</keyword>
<accession>A0A8K1C9Q9</accession>
<proteinExistence type="predicted"/>
<dbReference type="OrthoDB" id="129554at2759"/>
<evidence type="ECO:0000313" key="2">
    <source>
        <dbReference type="Proteomes" id="UP000794436"/>
    </source>
</evidence>
<organism evidence="1 2">
    <name type="scientific">Pythium oligandrum</name>
    <name type="common">Mycoparasitic fungus</name>
    <dbReference type="NCBI Taxonomy" id="41045"/>
    <lineage>
        <taxon>Eukaryota</taxon>
        <taxon>Sar</taxon>
        <taxon>Stramenopiles</taxon>
        <taxon>Oomycota</taxon>
        <taxon>Peronosporomycetes</taxon>
        <taxon>Pythiales</taxon>
        <taxon>Pythiaceae</taxon>
        <taxon>Pythium</taxon>
    </lineage>
</organism>
<reference evidence="1" key="1">
    <citation type="submission" date="2019-03" db="EMBL/GenBank/DDBJ databases">
        <title>Long read genome sequence of the mycoparasitic Pythium oligandrum ATCC 38472 isolated from sugarbeet rhizosphere.</title>
        <authorList>
            <person name="Gaulin E."/>
        </authorList>
    </citation>
    <scope>NUCLEOTIDE SEQUENCE</scope>
    <source>
        <strain evidence="1">ATCC 38472_TT</strain>
    </source>
</reference>
<dbReference type="EMBL" id="SPLM01000109">
    <property type="protein sequence ID" value="TMW59319.1"/>
    <property type="molecule type" value="Genomic_DNA"/>
</dbReference>
<name>A0A8K1C9Q9_PYTOL</name>
<gene>
    <name evidence="1" type="ORF">Poli38472_004388</name>
</gene>
<sequence length="348" mass="39412">MNESDPVGVVDAVLRCLSDNGIEVTQMPQTIVVPTNVEVDEFKKAVKAAIPKLKLKMPVWMSMFKTAMDPLKEQANKTQVSKTMDVATLEQRKREFTQPYIGQDVPVKLCKYISQCWQQYCSKLMGQAYPYIAIVQSSGFGKSRLVRELAVLTNGEADASMRVLYVCLRRGFSSGYPFRTSHWRNYLFPPADGDDETLQNTLSEGLCTVFQNAVSDWANVGKECFQHFENAQAGVTTLAKLRCDAGSVKHTQQPCLKSESKRILVLVLDEARWLLQTNEDDETGWFRRFRRALNLANAEIRGRYGNDAGIFAILIDTNSKISDFTPPPPWIPRVVRYRAAARFSRRSF</sequence>
<dbReference type="Proteomes" id="UP000794436">
    <property type="component" value="Unassembled WGS sequence"/>
</dbReference>
<evidence type="ECO:0000313" key="1">
    <source>
        <dbReference type="EMBL" id="TMW59319.1"/>
    </source>
</evidence>